<dbReference type="PANTHER" id="PTHR43355:SF2">
    <property type="entry name" value="FLAVIN REDUCTASE (NADPH)"/>
    <property type="match status" value="1"/>
</dbReference>
<organism evidence="2 3">
    <name type="scientific">Acholeplasma hippikon</name>
    <dbReference type="NCBI Taxonomy" id="264636"/>
    <lineage>
        <taxon>Bacteria</taxon>
        <taxon>Bacillati</taxon>
        <taxon>Mycoplasmatota</taxon>
        <taxon>Mollicutes</taxon>
        <taxon>Acholeplasmatales</taxon>
        <taxon>Acholeplasmataceae</taxon>
        <taxon>Acholeplasma</taxon>
    </lineage>
</organism>
<dbReference type="KEGG" id="ahk:NCTC10172_00292"/>
<sequence>MKIAIIGASGFVGEKIVDEALLRGHQVEAIYRRNAIKERANLNQHKITIFDEQIFTDIVKSCDLIISAYNPGYYHVAQKERFLDAYELIFRVAKSLSKRVIAVIGATSLIQYDGELAREGFFPKPWLKALEGPDAVYFKYKDDMSIHKTFVSPAAELIDGERTGKYQVGKDHLLYDEYNESRISVQDLAHPILDEAENPKHIGTRFTIAY</sequence>
<name>A0A449BIJ7_9MOLU</name>
<evidence type="ECO:0000313" key="3">
    <source>
        <dbReference type="Proteomes" id="UP000290909"/>
    </source>
</evidence>
<dbReference type="InterPro" id="IPR051606">
    <property type="entry name" value="Polyketide_Oxido-like"/>
</dbReference>
<dbReference type="Proteomes" id="UP000290909">
    <property type="component" value="Chromosome"/>
</dbReference>
<dbReference type="Gene3D" id="3.40.50.720">
    <property type="entry name" value="NAD(P)-binding Rossmann-like Domain"/>
    <property type="match status" value="1"/>
</dbReference>
<keyword evidence="3" id="KW-1185">Reference proteome</keyword>
<dbReference type="SUPFAM" id="SSF51735">
    <property type="entry name" value="NAD(P)-binding Rossmann-fold domains"/>
    <property type="match status" value="1"/>
</dbReference>
<dbReference type="InterPro" id="IPR036291">
    <property type="entry name" value="NAD(P)-bd_dom_sf"/>
</dbReference>
<dbReference type="InterPro" id="IPR016040">
    <property type="entry name" value="NAD(P)-bd_dom"/>
</dbReference>
<dbReference type="EMBL" id="LR215050">
    <property type="protein sequence ID" value="VEU82284.1"/>
    <property type="molecule type" value="Genomic_DNA"/>
</dbReference>
<dbReference type="Pfam" id="PF13460">
    <property type="entry name" value="NAD_binding_10"/>
    <property type="match status" value="1"/>
</dbReference>
<protein>
    <submittedName>
        <fullName evidence="2">NADH-flavin reductase</fullName>
    </submittedName>
</protein>
<gene>
    <name evidence="2" type="ORF">NCTC10172_00292</name>
</gene>
<evidence type="ECO:0000259" key="1">
    <source>
        <dbReference type="Pfam" id="PF13460"/>
    </source>
</evidence>
<accession>A0A449BIJ7</accession>
<dbReference type="PANTHER" id="PTHR43355">
    <property type="entry name" value="FLAVIN REDUCTASE (NADPH)"/>
    <property type="match status" value="1"/>
</dbReference>
<dbReference type="AlphaFoldDB" id="A0A449BIJ7"/>
<dbReference type="RefSeq" id="WP_035369687.1">
    <property type="nucleotide sequence ID" value="NZ_LR215050.1"/>
</dbReference>
<evidence type="ECO:0000313" key="2">
    <source>
        <dbReference type="EMBL" id="VEU82284.1"/>
    </source>
</evidence>
<reference evidence="2 3" key="1">
    <citation type="submission" date="2019-01" db="EMBL/GenBank/DDBJ databases">
        <authorList>
            <consortium name="Pathogen Informatics"/>
        </authorList>
    </citation>
    <scope>NUCLEOTIDE SEQUENCE [LARGE SCALE GENOMIC DNA]</scope>
    <source>
        <strain evidence="2 3">NCTC10172</strain>
    </source>
</reference>
<dbReference type="GO" id="GO:0016646">
    <property type="term" value="F:oxidoreductase activity, acting on the CH-NH group of donors, NAD or NADP as acceptor"/>
    <property type="evidence" value="ECO:0007669"/>
    <property type="project" value="TreeGrafter"/>
</dbReference>
<feature type="domain" description="NAD(P)-binding" evidence="1">
    <location>
        <begin position="7"/>
        <end position="198"/>
    </location>
</feature>
<dbReference type="STRING" id="1408416.GCA_000702765_01109"/>
<proteinExistence type="predicted"/>